<dbReference type="AlphaFoldDB" id="A0A2J7PZG6"/>
<evidence type="ECO:0000313" key="3">
    <source>
        <dbReference type="Proteomes" id="UP000235965"/>
    </source>
</evidence>
<name>A0A2J7PZG6_9NEOP</name>
<comment type="caution">
    <text evidence="2">The sequence shown here is derived from an EMBL/GenBank/DDBJ whole genome shotgun (WGS) entry which is preliminary data.</text>
</comment>
<protein>
    <submittedName>
        <fullName evidence="2">Uncharacterized protein</fullName>
    </submittedName>
</protein>
<feature type="compositionally biased region" description="Acidic residues" evidence="1">
    <location>
        <begin position="81"/>
        <end position="100"/>
    </location>
</feature>
<dbReference type="Proteomes" id="UP000235965">
    <property type="component" value="Unassembled WGS sequence"/>
</dbReference>
<evidence type="ECO:0000313" key="2">
    <source>
        <dbReference type="EMBL" id="PNF21727.1"/>
    </source>
</evidence>
<accession>A0A2J7PZG6</accession>
<dbReference type="InParanoid" id="A0A2J7PZG6"/>
<organism evidence="2 3">
    <name type="scientific">Cryptotermes secundus</name>
    <dbReference type="NCBI Taxonomy" id="105785"/>
    <lineage>
        <taxon>Eukaryota</taxon>
        <taxon>Metazoa</taxon>
        <taxon>Ecdysozoa</taxon>
        <taxon>Arthropoda</taxon>
        <taxon>Hexapoda</taxon>
        <taxon>Insecta</taxon>
        <taxon>Pterygota</taxon>
        <taxon>Neoptera</taxon>
        <taxon>Polyneoptera</taxon>
        <taxon>Dictyoptera</taxon>
        <taxon>Blattodea</taxon>
        <taxon>Blattoidea</taxon>
        <taxon>Termitoidae</taxon>
        <taxon>Kalotermitidae</taxon>
        <taxon>Cryptotermitinae</taxon>
        <taxon>Cryptotermes</taxon>
    </lineage>
</organism>
<gene>
    <name evidence="2" type="ORF">B7P43_G10347</name>
</gene>
<keyword evidence="3" id="KW-1185">Reference proteome</keyword>
<proteinExistence type="predicted"/>
<reference evidence="2 3" key="1">
    <citation type="submission" date="2017-12" db="EMBL/GenBank/DDBJ databases">
        <title>Hemimetabolous genomes reveal molecular basis of termite eusociality.</title>
        <authorList>
            <person name="Harrison M.C."/>
            <person name="Jongepier E."/>
            <person name="Robertson H.M."/>
            <person name="Arning N."/>
            <person name="Bitard-Feildel T."/>
            <person name="Chao H."/>
            <person name="Childers C.P."/>
            <person name="Dinh H."/>
            <person name="Doddapaneni H."/>
            <person name="Dugan S."/>
            <person name="Gowin J."/>
            <person name="Greiner C."/>
            <person name="Han Y."/>
            <person name="Hu H."/>
            <person name="Hughes D.S.T."/>
            <person name="Huylmans A.-K."/>
            <person name="Kemena C."/>
            <person name="Kremer L.P.M."/>
            <person name="Lee S.L."/>
            <person name="Lopez-Ezquerra A."/>
            <person name="Mallet L."/>
            <person name="Monroy-Kuhn J.M."/>
            <person name="Moser A."/>
            <person name="Murali S.C."/>
            <person name="Muzny D.M."/>
            <person name="Otani S."/>
            <person name="Piulachs M.-D."/>
            <person name="Poelchau M."/>
            <person name="Qu J."/>
            <person name="Schaub F."/>
            <person name="Wada-Katsumata A."/>
            <person name="Worley K.C."/>
            <person name="Xie Q."/>
            <person name="Ylla G."/>
            <person name="Poulsen M."/>
            <person name="Gibbs R.A."/>
            <person name="Schal C."/>
            <person name="Richards S."/>
            <person name="Belles X."/>
            <person name="Korb J."/>
            <person name="Bornberg-Bauer E."/>
        </authorList>
    </citation>
    <scope>NUCLEOTIDE SEQUENCE [LARGE SCALE GENOMIC DNA]</scope>
    <source>
        <tissue evidence="2">Whole body</tissue>
    </source>
</reference>
<dbReference type="EMBL" id="NEVH01020335">
    <property type="protein sequence ID" value="PNF21727.1"/>
    <property type="molecule type" value="Genomic_DNA"/>
</dbReference>
<sequence>MYTAKKEAISRIEGRTIGKLKHLLGISFQEKWKNGIPSRPLPGAAVGCRLRGANSWEDLGKDGINKVLSLAPNPYDKGGGEGEEGGEQEERGEEEEEEEGGGGGGEGG</sequence>
<feature type="region of interest" description="Disordered" evidence="1">
    <location>
        <begin position="70"/>
        <end position="108"/>
    </location>
</feature>
<evidence type="ECO:0000256" key="1">
    <source>
        <dbReference type="SAM" id="MobiDB-lite"/>
    </source>
</evidence>